<sequence length="86" mass="9535">MRHAASAALLIFLSRKQRFSRQEGNTSQVFSWKVLPRQAIPLQSNPLGYSRGRGGRAVVAPFRCVEGIIPRCPAGNVLVARLYRGQ</sequence>
<dbReference type="PATRIC" id="fig|28092.6.peg.1313"/>
<dbReference type="AlphaFoldDB" id="A0A0F5K2M8"/>
<protein>
    <submittedName>
        <fullName evidence="1">Uncharacterized protein</fullName>
    </submittedName>
</protein>
<name>A0A0F5K2M8_9BURK</name>
<keyword evidence="2" id="KW-1185">Reference proteome</keyword>
<comment type="caution">
    <text evidence="1">The sequence shown here is derived from an EMBL/GenBank/DDBJ whole genome shotgun (WGS) entry which is preliminary data.</text>
</comment>
<gene>
    <name evidence="1" type="ORF">WM40_05500</name>
</gene>
<organism evidence="1 2">
    <name type="scientific">Robbsia andropogonis</name>
    <dbReference type="NCBI Taxonomy" id="28092"/>
    <lineage>
        <taxon>Bacteria</taxon>
        <taxon>Pseudomonadati</taxon>
        <taxon>Pseudomonadota</taxon>
        <taxon>Betaproteobacteria</taxon>
        <taxon>Burkholderiales</taxon>
        <taxon>Burkholderiaceae</taxon>
        <taxon>Robbsia</taxon>
    </lineage>
</organism>
<evidence type="ECO:0000313" key="2">
    <source>
        <dbReference type="Proteomes" id="UP000033618"/>
    </source>
</evidence>
<dbReference type="EMBL" id="LAQU01000004">
    <property type="protein sequence ID" value="KKB64381.1"/>
    <property type="molecule type" value="Genomic_DNA"/>
</dbReference>
<accession>A0A0F5K2M8</accession>
<reference evidence="1 2" key="1">
    <citation type="submission" date="2015-03" db="EMBL/GenBank/DDBJ databases">
        <title>Draft Genome Sequence of Burkholderia andropogonis type strain ICMP2807, isolated from Sorghum bicolor.</title>
        <authorList>
            <person name="Lopes-Santos L."/>
            <person name="Castro D.B."/>
            <person name="Ottoboni L.M."/>
            <person name="Park D."/>
            <person name="Weirc B.S."/>
            <person name="Destefano S.A."/>
        </authorList>
    </citation>
    <scope>NUCLEOTIDE SEQUENCE [LARGE SCALE GENOMIC DNA]</scope>
    <source>
        <strain evidence="1 2">ICMP2807</strain>
    </source>
</reference>
<dbReference type="Proteomes" id="UP000033618">
    <property type="component" value="Unassembled WGS sequence"/>
</dbReference>
<proteinExistence type="predicted"/>
<evidence type="ECO:0000313" key="1">
    <source>
        <dbReference type="EMBL" id="KKB64381.1"/>
    </source>
</evidence>